<evidence type="ECO:0000313" key="3">
    <source>
        <dbReference type="EMBL" id="VFT99585.1"/>
    </source>
</evidence>
<sequence>MGLVWNVRQEKWNRKVAAFETFKNQNHHIKIPKLFVVPDQDPAWPSDMCGLKLGILVSNILSGHTSLTTKQKAQLDTLGSWNETMTKRAAKK</sequence>
<dbReference type="AlphaFoldDB" id="A0A485LLI2"/>
<protein>
    <submittedName>
        <fullName evidence="3">Aste57867_22935 protein</fullName>
    </submittedName>
</protein>
<reference evidence="2" key="2">
    <citation type="submission" date="2019-06" db="EMBL/GenBank/DDBJ databases">
        <title>Genomics analysis of Aphanomyces spp. identifies a new class of oomycete effector associated with host adaptation.</title>
        <authorList>
            <person name="Gaulin E."/>
        </authorList>
    </citation>
    <scope>NUCLEOTIDE SEQUENCE</scope>
    <source>
        <strain evidence="2">CBS 578.67</strain>
    </source>
</reference>
<proteinExistence type="predicted"/>
<dbReference type="PANTHER" id="PTHR37066:SF1">
    <property type="entry name" value="LNS2_PITP DOMAIN-CONTAINING PROTEIN"/>
    <property type="match status" value="1"/>
</dbReference>
<dbReference type="Pfam" id="PF03457">
    <property type="entry name" value="HA"/>
    <property type="match status" value="1"/>
</dbReference>
<dbReference type="Proteomes" id="UP000332933">
    <property type="component" value="Unassembled WGS sequence"/>
</dbReference>
<dbReference type="EMBL" id="VJMH01007219">
    <property type="protein sequence ID" value="KAF0685110.1"/>
    <property type="molecule type" value="Genomic_DNA"/>
</dbReference>
<reference evidence="3 4" key="1">
    <citation type="submission" date="2019-03" db="EMBL/GenBank/DDBJ databases">
        <authorList>
            <person name="Gaulin E."/>
            <person name="Dumas B."/>
        </authorList>
    </citation>
    <scope>NUCLEOTIDE SEQUENCE [LARGE SCALE GENOMIC DNA]</scope>
    <source>
        <strain evidence="3">CBS 568.67</strain>
    </source>
</reference>
<dbReference type="PANTHER" id="PTHR37066">
    <property type="entry name" value="HELICASE-ASSOCIATED"/>
    <property type="match status" value="1"/>
</dbReference>
<organism evidence="3 4">
    <name type="scientific">Aphanomyces stellatus</name>
    <dbReference type="NCBI Taxonomy" id="120398"/>
    <lineage>
        <taxon>Eukaryota</taxon>
        <taxon>Sar</taxon>
        <taxon>Stramenopiles</taxon>
        <taxon>Oomycota</taxon>
        <taxon>Saprolegniomycetes</taxon>
        <taxon>Saprolegniales</taxon>
        <taxon>Verrucalvaceae</taxon>
        <taxon>Aphanomyces</taxon>
    </lineage>
</organism>
<accession>A0A485LLI2</accession>
<feature type="domain" description="Helicase-associated" evidence="1">
    <location>
        <begin position="9"/>
        <end position="79"/>
    </location>
</feature>
<gene>
    <name evidence="3" type="primary">Aste57867_22935</name>
    <name evidence="2" type="ORF">As57867_022864</name>
    <name evidence="3" type="ORF">ASTE57867_22935</name>
</gene>
<name>A0A485LLI2_9STRA</name>
<dbReference type="InterPro" id="IPR005114">
    <property type="entry name" value="Helicase_assoc"/>
</dbReference>
<dbReference type="OrthoDB" id="61841at2759"/>
<evidence type="ECO:0000313" key="4">
    <source>
        <dbReference type="Proteomes" id="UP000332933"/>
    </source>
</evidence>
<dbReference type="EMBL" id="CAADRA010007245">
    <property type="protein sequence ID" value="VFT99585.1"/>
    <property type="molecule type" value="Genomic_DNA"/>
</dbReference>
<evidence type="ECO:0000259" key="1">
    <source>
        <dbReference type="Pfam" id="PF03457"/>
    </source>
</evidence>
<evidence type="ECO:0000313" key="2">
    <source>
        <dbReference type="EMBL" id="KAF0685110.1"/>
    </source>
</evidence>
<keyword evidence="4" id="KW-1185">Reference proteome</keyword>